<organism evidence="2">
    <name type="scientific">Hexamita inflata</name>
    <dbReference type="NCBI Taxonomy" id="28002"/>
    <lineage>
        <taxon>Eukaryota</taxon>
        <taxon>Metamonada</taxon>
        <taxon>Diplomonadida</taxon>
        <taxon>Hexamitidae</taxon>
        <taxon>Hexamitinae</taxon>
        <taxon>Hexamita</taxon>
    </lineage>
</organism>
<dbReference type="Pfam" id="PF00149">
    <property type="entry name" value="Metallophos"/>
    <property type="match status" value="1"/>
</dbReference>
<keyword evidence="4" id="KW-1185">Reference proteome</keyword>
<dbReference type="Gene3D" id="3.60.21.10">
    <property type="match status" value="1"/>
</dbReference>
<dbReference type="PANTHER" id="PTHR12849:SF0">
    <property type="entry name" value="LARIAT DEBRANCHING ENZYME"/>
    <property type="match status" value="1"/>
</dbReference>
<dbReference type="GO" id="GO:0005634">
    <property type="term" value="C:nucleus"/>
    <property type="evidence" value="ECO:0007669"/>
    <property type="project" value="TreeGrafter"/>
</dbReference>
<reference evidence="2" key="1">
    <citation type="submission" date="2023-06" db="EMBL/GenBank/DDBJ databases">
        <authorList>
            <person name="Kurt Z."/>
        </authorList>
    </citation>
    <scope>NUCLEOTIDE SEQUENCE</scope>
</reference>
<accession>A0AA86QXV1</accession>
<dbReference type="GO" id="GO:0008419">
    <property type="term" value="F:RNA lariat debranching enzyme activity"/>
    <property type="evidence" value="ECO:0007669"/>
    <property type="project" value="TreeGrafter"/>
</dbReference>
<proteinExistence type="predicted"/>
<sequence length="321" mass="36122">MKILMFGCIHSRFDLVCEAINAQKPDLAVLLGDLQTLIEESDMNICGLKAKYRKMGFFHELVSNKLSLSCPTICIGGNHENVRHLAPFINGGFLLKNLFYLGSGYYQIIINNKLINVAAVSGTSAPPAENNCRFDKNPFLTNNFSKSELQKYTSAYLRDVQKIPVLNEPTIVVSHDWPLGIARILDQKEGFRTDPGIGGPVSALLMKKIKNNQSVYACAHMHYYVDQEVIIPKEVSEKDEIDWEKQTEGFKTRFIALSKAGLDNAYQMIEFQDSDTNKQNGVWSGEKFLGDFETAEFKKNIIVKSQNKVEIVNGDLIVELE</sequence>
<evidence type="ECO:0000313" key="3">
    <source>
        <dbReference type="EMBL" id="CAL6009483.1"/>
    </source>
</evidence>
<protein>
    <submittedName>
        <fullName evidence="2">Calcineurin-like phosphoesterase</fullName>
    </submittedName>
    <submittedName>
        <fullName evidence="3">Calcineurin-like_phosphoesterase</fullName>
    </submittedName>
</protein>
<evidence type="ECO:0000313" key="2">
    <source>
        <dbReference type="EMBL" id="CAI9966158.1"/>
    </source>
</evidence>
<dbReference type="EMBL" id="CAXDID020000059">
    <property type="protein sequence ID" value="CAL6009483.1"/>
    <property type="molecule type" value="Genomic_DNA"/>
</dbReference>
<name>A0AA86QXV1_9EUKA</name>
<evidence type="ECO:0000313" key="4">
    <source>
        <dbReference type="Proteomes" id="UP001642409"/>
    </source>
</evidence>
<gene>
    <name evidence="3" type="ORF">HINF_LOCUS21625</name>
    <name evidence="2" type="ORF">HINF_LOCUS53803</name>
</gene>
<evidence type="ECO:0000259" key="1">
    <source>
        <dbReference type="Pfam" id="PF00149"/>
    </source>
</evidence>
<dbReference type="SUPFAM" id="SSF56300">
    <property type="entry name" value="Metallo-dependent phosphatases"/>
    <property type="match status" value="1"/>
</dbReference>
<dbReference type="InterPro" id="IPR004843">
    <property type="entry name" value="Calcineurin-like_PHP"/>
</dbReference>
<dbReference type="EMBL" id="CATOUU010000998">
    <property type="protein sequence ID" value="CAI9966158.1"/>
    <property type="molecule type" value="Genomic_DNA"/>
</dbReference>
<dbReference type="AlphaFoldDB" id="A0AA86QXV1"/>
<dbReference type="InterPro" id="IPR029052">
    <property type="entry name" value="Metallo-depent_PP-like"/>
</dbReference>
<reference evidence="3 4" key="2">
    <citation type="submission" date="2024-07" db="EMBL/GenBank/DDBJ databases">
        <authorList>
            <person name="Akdeniz Z."/>
        </authorList>
    </citation>
    <scope>NUCLEOTIDE SEQUENCE [LARGE SCALE GENOMIC DNA]</scope>
</reference>
<dbReference type="Proteomes" id="UP001642409">
    <property type="component" value="Unassembled WGS sequence"/>
</dbReference>
<dbReference type="GO" id="GO:0000398">
    <property type="term" value="P:mRNA splicing, via spliceosome"/>
    <property type="evidence" value="ECO:0007669"/>
    <property type="project" value="TreeGrafter"/>
</dbReference>
<dbReference type="PANTHER" id="PTHR12849">
    <property type="entry name" value="RNA LARIAT DEBRANCHING ENZYME"/>
    <property type="match status" value="1"/>
</dbReference>
<feature type="domain" description="Calcineurin-like phosphoesterase" evidence="1">
    <location>
        <begin position="1"/>
        <end position="222"/>
    </location>
</feature>
<comment type="caution">
    <text evidence="2">The sequence shown here is derived from an EMBL/GenBank/DDBJ whole genome shotgun (WGS) entry which is preliminary data.</text>
</comment>